<dbReference type="EMBL" id="JAXAFO010000001">
    <property type="protein sequence ID" value="MDX6847910.1"/>
    <property type="molecule type" value="Genomic_DNA"/>
</dbReference>
<dbReference type="PANTHER" id="PTHR43213">
    <property type="entry name" value="BIFUNCTIONAL DTTP/UTP PYROPHOSPHATASE/METHYLTRANSFERASE PROTEIN-RELATED"/>
    <property type="match status" value="1"/>
</dbReference>
<dbReference type="CDD" id="cd00555">
    <property type="entry name" value="Maf"/>
    <property type="match status" value="1"/>
</dbReference>
<dbReference type="PANTHER" id="PTHR43213:SF5">
    <property type="entry name" value="BIFUNCTIONAL DTTP_UTP PYROPHOSPHATASE_METHYLTRANSFERASE PROTEIN-RELATED"/>
    <property type="match status" value="1"/>
</dbReference>
<keyword evidence="4" id="KW-0963">Cytoplasm</keyword>
<comment type="catalytic activity">
    <reaction evidence="4">
        <text>dTTP + H2O = dTMP + diphosphate + H(+)</text>
        <dbReference type="Rhea" id="RHEA:28534"/>
        <dbReference type="ChEBI" id="CHEBI:15377"/>
        <dbReference type="ChEBI" id="CHEBI:15378"/>
        <dbReference type="ChEBI" id="CHEBI:33019"/>
        <dbReference type="ChEBI" id="CHEBI:37568"/>
        <dbReference type="ChEBI" id="CHEBI:63528"/>
        <dbReference type="EC" id="3.6.1.9"/>
    </reaction>
</comment>
<gene>
    <name evidence="5" type="ORF">SCD92_00975</name>
</gene>
<protein>
    <recommendedName>
        <fullName evidence="4">dTTP/UTP pyrophosphatase</fullName>
        <shortName evidence="4">dTTPase/UTPase</shortName>
        <ecNumber evidence="4">3.6.1.9</ecNumber>
    </recommendedName>
    <alternativeName>
        <fullName evidence="4">Nucleoside triphosphate pyrophosphatase</fullName>
    </alternativeName>
    <alternativeName>
        <fullName evidence="4">Nucleotide pyrophosphatase</fullName>
        <shortName evidence="4">Nucleotide PPase</shortName>
    </alternativeName>
</protein>
<dbReference type="HAMAP" id="MF_00528">
    <property type="entry name" value="Maf"/>
    <property type="match status" value="1"/>
</dbReference>
<keyword evidence="6" id="KW-1185">Reference proteome</keyword>
<comment type="similarity">
    <text evidence="4">Belongs to the Maf family. YhdE subfamily.</text>
</comment>
<feature type="site" description="Important for substrate specificity" evidence="4">
    <location>
        <position position="78"/>
    </location>
</feature>
<dbReference type="Pfam" id="PF02545">
    <property type="entry name" value="Maf"/>
    <property type="match status" value="1"/>
</dbReference>
<proteinExistence type="inferred from homology"/>
<comment type="catalytic activity">
    <reaction evidence="4">
        <text>UTP + H2O = UMP + diphosphate + H(+)</text>
        <dbReference type="Rhea" id="RHEA:29395"/>
        <dbReference type="ChEBI" id="CHEBI:15377"/>
        <dbReference type="ChEBI" id="CHEBI:15378"/>
        <dbReference type="ChEBI" id="CHEBI:33019"/>
        <dbReference type="ChEBI" id="CHEBI:46398"/>
        <dbReference type="ChEBI" id="CHEBI:57865"/>
        <dbReference type="EC" id="3.6.1.9"/>
    </reaction>
</comment>
<evidence type="ECO:0000313" key="5">
    <source>
        <dbReference type="EMBL" id="MDX6847910.1"/>
    </source>
</evidence>
<dbReference type="Proteomes" id="UP001273505">
    <property type="component" value="Unassembled WGS sequence"/>
</dbReference>
<name>A0ABU4RSN4_9GAMM</name>
<comment type="function">
    <text evidence="4">Nucleoside triphosphate pyrophosphatase that hydrolyzes dTTP and UTP. May have a dual role in cell division arrest and in preventing the incorporation of modified nucleotides into cellular nucleic acids.</text>
</comment>
<evidence type="ECO:0000256" key="4">
    <source>
        <dbReference type="HAMAP-Rule" id="MF_00528"/>
    </source>
</evidence>
<accession>A0ABU4RSN4</accession>
<dbReference type="NCBIfam" id="TIGR00172">
    <property type="entry name" value="maf"/>
    <property type="match status" value="1"/>
</dbReference>
<keyword evidence="3 4" id="KW-0546">Nucleotide metabolism</keyword>
<dbReference type="InterPro" id="IPR029001">
    <property type="entry name" value="ITPase-like_fam"/>
</dbReference>
<keyword evidence="2 4" id="KW-0378">Hydrolase</keyword>
<evidence type="ECO:0000256" key="1">
    <source>
        <dbReference type="ARBA" id="ARBA00001968"/>
    </source>
</evidence>
<evidence type="ECO:0000256" key="3">
    <source>
        <dbReference type="ARBA" id="ARBA00023080"/>
    </source>
</evidence>
<comment type="caution">
    <text evidence="4">Lacks conserved residue(s) required for the propagation of feature annotation.</text>
</comment>
<sequence>MSTADSLPHLYLASGSPRRRALLTQIGVEFSPLDIDVAEVRQPNEAPEEYVQRLALDKARAGMALLRGKRAVVLGADTLGVLAGDVLEKPQNQAHAAQMLAAMSGTEHTVLSAVAVVDGYRERLELVQTYVKFRSISDTEIARYWQTGEPKDKAGGYAIQGLGAVFVESIAGSYSAVVGLPLEATQRLLAAYNIPVWASAVLDRNRGES</sequence>
<organism evidence="5 6">
    <name type="scientific">Gilvimarinus gilvus</name>
    <dbReference type="NCBI Taxonomy" id="3058038"/>
    <lineage>
        <taxon>Bacteria</taxon>
        <taxon>Pseudomonadati</taxon>
        <taxon>Pseudomonadota</taxon>
        <taxon>Gammaproteobacteria</taxon>
        <taxon>Cellvibrionales</taxon>
        <taxon>Cellvibrionaceae</taxon>
        <taxon>Gilvimarinus</taxon>
    </lineage>
</organism>
<comment type="caution">
    <text evidence="5">The sequence shown here is derived from an EMBL/GenBank/DDBJ whole genome shotgun (WGS) entry which is preliminary data.</text>
</comment>
<dbReference type="PIRSF" id="PIRSF006305">
    <property type="entry name" value="Maf"/>
    <property type="match status" value="1"/>
</dbReference>
<comment type="cofactor">
    <cofactor evidence="1 4">
        <name>a divalent metal cation</name>
        <dbReference type="ChEBI" id="CHEBI:60240"/>
    </cofactor>
</comment>
<dbReference type="GO" id="GO:0016787">
    <property type="term" value="F:hydrolase activity"/>
    <property type="evidence" value="ECO:0007669"/>
    <property type="project" value="UniProtKB-KW"/>
</dbReference>
<dbReference type="Gene3D" id="3.90.950.10">
    <property type="match status" value="1"/>
</dbReference>
<feature type="active site" description="Proton acceptor" evidence="4">
    <location>
        <position position="77"/>
    </location>
</feature>
<dbReference type="SUPFAM" id="SSF52972">
    <property type="entry name" value="ITPase-like"/>
    <property type="match status" value="1"/>
</dbReference>
<dbReference type="EC" id="3.6.1.9" evidence="4"/>
<comment type="subcellular location">
    <subcellularLocation>
        <location evidence="4">Cytoplasm</location>
    </subcellularLocation>
</comment>
<feature type="site" description="Important for substrate specificity" evidence="4">
    <location>
        <position position="160"/>
    </location>
</feature>
<dbReference type="InterPro" id="IPR003697">
    <property type="entry name" value="Maf-like"/>
</dbReference>
<dbReference type="RefSeq" id="WP_302724506.1">
    <property type="nucleotide sequence ID" value="NZ_JAULRU010000797.1"/>
</dbReference>
<evidence type="ECO:0000256" key="2">
    <source>
        <dbReference type="ARBA" id="ARBA00022801"/>
    </source>
</evidence>
<reference evidence="5 6" key="1">
    <citation type="submission" date="2023-11" db="EMBL/GenBank/DDBJ databases">
        <title>Gilvimarinus fulvus sp. nov., isolated from the surface of Kelp.</title>
        <authorList>
            <person name="Sun Y.Y."/>
            <person name="Gong Y."/>
            <person name="Du Z.J."/>
        </authorList>
    </citation>
    <scope>NUCLEOTIDE SEQUENCE [LARGE SCALE GENOMIC DNA]</scope>
    <source>
        <strain evidence="5 6">SDUM040013</strain>
    </source>
</reference>
<feature type="site" description="Important for substrate specificity" evidence="4">
    <location>
        <position position="18"/>
    </location>
</feature>
<evidence type="ECO:0000313" key="6">
    <source>
        <dbReference type="Proteomes" id="UP001273505"/>
    </source>
</evidence>